<evidence type="ECO:0000256" key="10">
    <source>
        <dbReference type="RuleBase" id="RU000578"/>
    </source>
</evidence>
<dbReference type="HAMAP" id="MF_00365">
    <property type="entry name" value="RecF"/>
    <property type="match status" value="1"/>
</dbReference>
<evidence type="ECO:0000256" key="4">
    <source>
        <dbReference type="ARBA" id="ARBA00022490"/>
    </source>
</evidence>
<dbReference type="GO" id="GO:0006302">
    <property type="term" value="P:double-strand break repair"/>
    <property type="evidence" value="ECO:0007669"/>
    <property type="project" value="TreeGrafter"/>
</dbReference>
<evidence type="ECO:0000256" key="8">
    <source>
        <dbReference type="ARBA" id="ARBA00023125"/>
    </source>
</evidence>
<evidence type="ECO:0000256" key="5">
    <source>
        <dbReference type="ARBA" id="ARBA00022705"/>
    </source>
</evidence>
<evidence type="ECO:0000256" key="9">
    <source>
        <dbReference type="HAMAP-Rule" id="MF_00365"/>
    </source>
</evidence>
<dbReference type="GO" id="GO:0009432">
    <property type="term" value="P:SOS response"/>
    <property type="evidence" value="ECO:0007669"/>
    <property type="project" value="UniProtKB-UniRule"/>
</dbReference>
<dbReference type="RefSeq" id="WP_058519554.1">
    <property type="nucleotide sequence ID" value="NZ_CAAAIP010000011.1"/>
</dbReference>
<dbReference type="PANTHER" id="PTHR32182:SF0">
    <property type="entry name" value="DNA REPLICATION AND REPAIR PROTEIN RECF"/>
    <property type="match status" value="1"/>
</dbReference>
<dbReference type="Gene3D" id="1.20.1050.90">
    <property type="entry name" value="RecF/RecN/SMC, N-terminal domain"/>
    <property type="match status" value="1"/>
</dbReference>
<evidence type="ECO:0000313" key="13">
    <source>
        <dbReference type="Proteomes" id="UP000054693"/>
    </source>
</evidence>
<dbReference type="GO" id="GO:0005737">
    <property type="term" value="C:cytoplasm"/>
    <property type="evidence" value="ECO:0007669"/>
    <property type="project" value="UniProtKB-SubCell"/>
</dbReference>
<keyword evidence="5 9" id="KW-0235">DNA replication</keyword>
<dbReference type="GO" id="GO:0006260">
    <property type="term" value="P:DNA replication"/>
    <property type="evidence" value="ECO:0007669"/>
    <property type="project" value="UniProtKB-UniRule"/>
</dbReference>
<proteinExistence type="inferred from homology"/>
<feature type="binding site" evidence="9">
    <location>
        <begin position="30"/>
        <end position="37"/>
    </location>
    <ligand>
        <name>ATP</name>
        <dbReference type="ChEBI" id="CHEBI:30616"/>
    </ligand>
</feature>
<keyword evidence="9 10" id="KW-0234">DNA repair</keyword>
<keyword evidence="6 9" id="KW-0547">Nucleotide-binding</keyword>
<comment type="similarity">
    <text evidence="2 9 10">Belongs to the RecF family.</text>
</comment>
<sequence length="355" mass="41010">MILSELKIHHLRNISSVHLGLSPRFNFIFGPNGSGKTSIIEGLYLLSCGHSFRSREISPIISYEQPSLTVFARSQQEETISIQKSYSEATQIKLNNQFCSTTSQLAYALPCQIFYADIFQIIDAGPSVRRSLLDWGLFHVKHNYHSIWKEYRRVLKQRNALLKQHAPHIHFIPWNKQLGLLANQLHLLREEYFNQWEQAFITVLSELSDLDCTITYYKGWDKKNSGKDLEHILSECFTSDLQKSYTQYGPHQADIVIEINHNKAKQVLSRGQQKVVLISLRLAQANLLQQDCLYLIDDLPAELDEDHQKKIMDYLAKRTGQYVITSTNHPSPFISAISSQEYLLYQINEGILNQR</sequence>
<comment type="caution">
    <text evidence="12">The sequence shown here is derived from an EMBL/GenBank/DDBJ whole genome shotgun (WGS) entry which is preliminary data.</text>
</comment>
<keyword evidence="8 9" id="KW-0238">DNA-binding</keyword>
<evidence type="ECO:0000256" key="2">
    <source>
        <dbReference type="ARBA" id="ARBA00008016"/>
    </source>
</evidence>
<dbReference type="EMBL" id="LNZA01000001">
    <property type="protein sequence ID" value="KTD72404.1"/>
    <property type="molecule type" value="Genomic_DNA"/>
</dbReference>
<feature type="domain" description="RecF/RecN/SMC N-terminal" evidence="11">
    <location>
        <begin position="3"/>
        <end position="329"/>
    </location>
</feature>
<dbReference type="PATRIC" id="fig|40335.7.peg.259"/>
<gene>
    <name evidence="9 12" type="primary">recF</name>
    <name evidence="12" type="ORF">Ltuc_0251</name>
</gene>
<keyword evidence="13" id="KW-1185">Reference proteome</keyword>
<name>A0A0W0ZTK4_9GAMM</name>
<keyword evidence="9 10" id="KW-0742">SOS response</keyword>
<dbReference type="InterPro" id="IPR001238">
    <property type="entry name" value="DNA-binding_RecF"/>
</dbReference>
<comment type="subcellular location">
    <subcellularLocation>
        <location evidence="1 9 10">Cytoplasm</location>
    </subcellularLocation>
</comment>
<dbReference type="PANTHER" id="PTHR32182">
    <property type="entry name" value="DNA REPLICATION AND REPAIR PROTEIN RECF"/>
    <property type="match status" value="1"/>
</dbReference>
<dbReference type="AlphaFoldDB" id="A0A0W0ZTK4"/>
<dbReference type="STRING" id="40335.Ltuc_0251"/>
<dbReference type="PROSITE" id="PS00618">
    <property type="entry name" value="RECF_2"/>
    <property type="match status" value="1"/>
</dbReference>
<dbReference type="InterPro" id="IPR018078">
    <property type="entry name" value="DNA-binding_RecF_CS"/>
</dbReference>
<evidence type="ECO:0000256" key="7">
    <source>
        <dbReference type="ARBA" id="ARBA00022840"/>
    </source>
</evidence>
<organism evidence="12 13">
    <name type="scientific">Legionella tucsonensis</name>
    <dbReference type="NCBI Taxonomy" id="40335"/>
    <lineage>
        <taxon>Bacteria</taxon>
        <taxon>Pseudomonadati</taxon>
        <taxon>Pseudomonadota</taxon>
        <taxon>Gammaproteobacteria</taxon>
        <taxon>Legionellales</taxon>
        <taxon>Legionellaceae</taxon>
        <taxon>Legionella</taxon>
    </lineage>
</organism>
<dbReference type="Gene3D" id="3.40.50.300">
    <property type="entry name" value="P-loop containing nucleotide triphosphate hydrolases"/>
    <property type="match status" value="1"/>
</dbReference>
<accession>A0A0W0ZTK4</accession>
<keyword evidence="9 10" id="KW-0227">DNA damage</keyword>
<evidence type="ECO:0000256" key="6">
    <source>
        <dbReference type="ARBA" id="ARBA00022741"/>
    </source>
</evidence>
<evidence type="ECO:0000259" key="11">
    <source>
        <dbReference type="Pfam" id="PF02463"/>
    </source>
</evidence>
<keyword evidence="7 9" id="KW-0067">ATP-binding</keyword>
<dbReference type="InterPro" id="IPR027417">
    <property type="entry name" value="P-loop_NTPase"/>
</dbReference>
<dbReference type="InterPro" id="IPR003395">
    <property type="entry name" value="RecF/RecN/SMC_N"/>
</dbReference>
<evidence type="ECO:0000256" key="3">
    <source>
        <dbReference type="ARBA" id="ARBA00020170"/>
    </source>
</evidence>
<dbReference type="Pfam" id="PF02463">
    <property type="entry name" value="SMC_N"/>
    <property type="match status" value="1"/>
</dbReference>
<reference evidence="12 13" key="1">
    <citation type="submission" date="2015-11" db="EMBL/GenBank/DDBJ databases">
        <title>Genomic analysis of 38 Legionella species identifies large and diverse effector repertoires.</title>
        <authorList>
            <person name="Burstein D."/>
            <person name="Amaro F."/>
            <person name="Zusman T."/>
            <person name="Lifshitz Z."/>
            <person name="Cohen O."/>
            <person name="Gilbert J.A."/>
            <person name="Pupko T."/>
            <person name="Shuman H.A."/>
            <person name="Segal G."/>
        </authorList>
    </citation>
    <scope>NUCLEOTIDE SEQUENCE [LARGE SCALE GENOMIC DNA]</scope>
    <source>
        <strain evidence="12 13">ATCC 49180</strain>
    </source>
</reference>
<evidence type="ECO:0000256" key="1">
    <source>
        <dbReference type="ARBA" id="ARBA00004496"/>
    </source>
</evidence>
<dbReference type="GO" id="GO:0003697">
    <property type="term" value="F:single-stranded DNA binding"/>
    <property type="evidence" value="ECO:0007669"/>
    <property type="project" value="UniProtKB-UniRule"/>
</dbReference>
<dbReference type="InterPro" id="IPR042174">
    <property type="entry name" value="RecF_2"/>
</dbReference>
<dbReference type="GO" id="GO:0000731">
    <property type="term" value="P:DNA synthesis involved in DNA repair"/>
    <property type="evidence" value="ECO:0007669"/>
    <property type="project" value="TreeGrafter"/>
</dbReference>
<evidence type="ECO:0000313" key="12">
    <source>
        <dbReference type="EMBL" id="KTD72404.1"/>
    </source>
</evidence>
<protein>
    <recommendedName>
        <fullName evidence="3 9">DNA replication and repair protein RecF</fullName>
    </recommendedName>
</protein>
<keyword evidence="4 9" id="KW-0963">Cytoplasm</keyword>
<comment type="function">
    <text evidence="9 10">The RecF protein is involved in DNA metabolism; it is required for DNA replication and normal SOS inducibility. RecF binds preferentially to single-stranded, linear DNA. It also seems to bind ATP.</text>
</comment>
<dbReference type="GO" id="GO:0005524">
    <property type="term" value="F:ATP binding"/>
    <property type="evidence" value="ECO:0007669"/>
    <property type="project" value="UniProtKB-UniRule"/>
</dbReference>
<dbReference type="OrthoDB" id="9803889at2"/>
<dbReference type="NCBIfam" id="TIGR00611">
    <property type="entry name" value="recf"/>
    <property type="match status" value="1"/>
</dbReference>
<dbReference type="SUPFAM" id="SSF52540">
    <property type="entry name" value="P-loop containing nucleoside triphosphate hydrolases"/>
    <property type="match status" value="1"/>
</dbReference>
<dbReference type="Proteomes" id="UP000054693">
    <property type="component" value="Unassembled WGS sequence"/>
</dbReference>